<accession>A6GIV6</accession>
<reference evidence="1 2" key="1">
    <citation type="submission" date="2007-06" db="EMBL/GenBank/DDBJ databases">
        <authorList>
            <person name="Shimkets L."/>
            <person name="Ferriera S."/>
            <person name="Johnson J."/>
            <person name="Kravitz S."/>
            <person name="Beeson K."/>
            <person name="Sutton G."/>
            <person name="Rogers Y.-H."/>
            <person name="Friedman R."/>
            <person name="Frazier M."/>
            <person name="Venter J.C."/>
        </authorList>
    </citation>
    <scope>NUCLEOTIDE SEQUENCE [LARGE SCALE GENOMIC DNA]</scope>
    <source>
        <strain evidence="1 2">SIR-1</strain>
    </source>
</reference>
<dbReference type="STRING" id="391625.PPSIR1_17575"/>
<keyword evidence="2" id="KW-1185">Reference proteome</keyword>
<proteinExistence type="predicted"/>
<protein>
    <submittedName>
        <fullName evidence="1">Uncharacterized protein</fullName>
    </submittedName>
</protein>
<gene>
    <name evidence="1" type="ORF">PPSIR1_17575</name>
</gene>
<organism evidence="1 2">
    <name type="scientific">Plesiocystis pacifica SIR-1</name>
    <dbReference type="NCBI Taxonomy" id="391625"/>
    <lineage>
        <taxon>Bacteria</taxon>
        <taxon>Pseudomonadati</taxon>
        <taxon>Myxococcota</taxon>
        <taxon>Polyangia</taxon>
        <taxon>Nannocystales</taxon>
        <taxon>Nannocystaceae</taxon>
        <taxon>Plesiocystis</taxon>
    </lineage>
</organism>
<evidence type="ECO:0000313" key="2">
    <source>
        <dbReference type="Proteomes" id="UP000005801"/>
    </source>
</evidence>
<sequence>MHGDVAFARNDTIVKFAPLGQSLDEAAPSDRRFLDVYKRQDNAHGWGVHEHIWNDPDGPQ</sequence>
<comment type="caution">
    <text evidence="1">The sequence shown here is derived from an EMBL/GenBank/DDBJ whole genome shotgun (WGS) entry which is preliminary data.</text>
</comment>
<dbReference type="Proteomes" id="UP000005801">
    <property type="component" value="Unassembled WGS sequence"/>
</dbReference>
<evidence type="ECO:0000313" key="1">
    <source>
        <dbReference type="EMBL" id="EDM74191.1"/>
    </source>
</evidence>
<dbReference type="EMBL" id="ABCS01000144">
    <property type="protein sequence ID" value="EDM74191.1"/>
    <property type="molecule type" value="Genomic_DNA"/>
</dbReference>
<dbReference type="AlphaFoldDB" id="A6GIV6"/>
<name>A6GIV6_9BACT</name>